<dbReference type="Proteomes" id="UP000645257">
    <property type="component" value="Unassembled WGS sequence"/>
</dbReference>
<evidence type="ECO:0000256" key="1">
    <source>
        <dbReference type="ARBA" id="ARBA00000274"/>
    </source>
</evidence>
<evidence type="ECO:0000256" key="2">
    <source>
        <dbReference type="ARBA" id="ARBA00006763"/>
    </source>
</evidence>
<keyword evidence="3" id="KW-0203">Cytokinin biosynthesis</keyword>
<keyword evidence="3" id="KW-0378">Hydrolase</keyword>
<reference evidence="4" key="1">
    <citation type="journal article" date="2014" name="Int. J. Syst. Evol. Microbiol.">
        <title>Complete genome sequence of Corynebacterium casei LMG S-19264T (=DSM 44701T), isolated from a smear-ripened cheese.</title>
        <authorList>
            <consortium name="US DOE Joint Genome Institute (JGI-PGF)"/>
            <person name="Walter F."/>
            <person name="Albersmeier A."/>
            <person name="Kalinowski J."/>
            <person name="Ruckert C."/>
        </authorList>
    </citation>
    <scope>NUCLEOTIDE SEQUENCE</scope>
    <source>
        <strain evidence="4">KCTC 32182</strain>
    </source>
</reference>
<dbReference type="RefSeq" id="WP_189535378.1">
    <property type="nucleotide sequence ID" value="NZ_BMYX01000017.1"/>
</dbReference>
<name>A0A918P4K4_9NEIS</name>
<dbReference type="AlphaFoldDB" id="A0A918P4K4"/>
<gene>
    <name evidence="4" type="ORF">GCM10011289_28000</name>
</gene>
<dbReference type="NCBIfam" id="TIGR00730">
    <property type="entry name" value="Rossman fold protein, TIGR00730 family"/>
    <property type="match status" value="1"/>
</dbReference>
<dbReference type="EMBL" id="BMYX01000017">
    <property type="protein sequence ID" value="GGY22556.1"/>
    <property type="molecule type" value="Genomic_DNA"/>
</dbReference>
<dbReference type="Gene3D" id="3.40.50.450">
    <property type="match status" value="1"/>
</dbReference>
<dbReference type="InterPro" id="IPR005269">
    <property type="entry name" value="LOG"/>
</dbReference>
<evidence type="ECO:0000256" key="3">
    <source>
        <dbReference type="RuleBase" id="RU363015"/>
    </source>
</evidence>
<dbReference type="InterPro" id="IPR031100">
    <property type="entry name" value="LOG_fam"/>
</dbReference>
<dbReference type="PANTHER" id="PTHR31223">
    <property type="entry name" value="LOG FAMILY PROTEIN YJL055W"/>
    <property type="match status" value="1"/>
</dbReference>
<dbReference type="EC" id="3.2.2.n1" evidence="3"/>
<dbReference type="Pfam" id="PF03641">
    <property type="entry name" value="Lysine_decarbox"/>
    <property type="match status" value="1"/>
</dbReference>
<dbReference type="PANTHER" id="PTHR31223:SF70">
    <property type="entry name" value="LOG FAMILY PROTEIN YJL055W"/>
    <property type="match status" value="1"/>
</dbReference>
<reference evidence="4" key="2">
    <citation type="submission" date="2020-09" db="EMBL/GenBank/DDBJ databases">
        <authorList>
            <person name="Sun Q."/>
            <person name="Kim S."/>
        </authorList>
    </citation>
    <scope>NUCLEOTIDE SEQUENCE</scope>
    <source>
        <strain evidence="4">KCTC 32182</strain>
    </source>
</reference>
<accession>A0A918P4K4</accession>
<organism evidence="4 5">
    <name type="scientific">Paludibacterium paludis</name>
    <dbReference type="NCBI Taxonomy" id="1225769"/>
    <lineage>
        <taxon>Bacteria</taxon>
        <taxon>Pseudomonadati</taxon>
        <taxon>Pseudomonadota</taxon>
        <taxon>Betaproteobacteria</taxon>
        <taxon>Neisseriales</taxon>
        <taxon>Chromobacteriaceae</taxon>
        <taxon>Paludibacterium</taxon>
    </lineage>
</organism>
<dbReference type="SUPFAM" id="SSF102405">
    <property type="entry name" value="MCP/YpsA-like"/>
    <property type="match status" value="1"/>
</dbReference>
<protein>
    <recommendedName>
        <fullName evidence="3">Cytokinin riboside 5'-monophosphate phosphoribohydrolase</fullName>
        <ecNumber evidence="3">3.2.2.n1</ecNumber>
    </recommendedName>
</protein>
<comment type="caution">
    <text evidence="4">The sequence shown here is derived from an EMBL/GenBank/DDBJ whole genome shotgun (WGS) entry which is preliminary data.</text>
</comment>
<comment type="catalytic activity">
    <reaction evidence="1">
        <text>AMP + H2O = D-ribose 5-phosphate + adenine</text>
        <dbReference type="Rhea" id="RHEA:20129"/>
        <dbReference type="ChEBI" id="CHEBI:15377"/>
        <dbReference type="ChEBI" id="CHEBI:16708"/>
        <dbReference type="ChEBI" id="CHEBI:78346"/>
        <dbReference type="ChEBI" id="CHEBI:456215"/>
        <dbReference type="EC" id="3.2.2.4"/>
    </reaction>
</comment>
<evidence type="ECO:0000313" key="4">
    <source>
        <dbReference type="EMBL" id="GGY22556.1"/>
    </source>
</evidence>
<dbReference type="GO" id="GO:0005829">
    <property type="term" value="C:cytosol"/>
    <property type="evidence" value="ECO:0007669"/>
    <property type="project" value="TreeGrafter"/>
</dbReference>
<evidence type="ECO:0000313" key="5">
    <source>
        <dbReference type="Proteomes" id="UP000645257"/>
    </source>
</evidence>
<comment type="similarity">
    <text evidence="2 3">Belongs to the LOG family.</text>
</comment>
<dbReference type="GO" id="GO:0009691">
    <property type="term" value="P:cytokinin biosynthetic process"/>
    <property type="evidence" value="ECO:0007669"/>
    <property type="project" value="UniProtKB-UniRule"/>
</dbReference>
<dbReference type="GO" id="GO:0008714">
    <property type="term" value="F:AMP nucleosidase activity"/>
    <property type="evidence" value="ECO:0007669"/>
    <property type="project" value="UniProtKB-EC"/>
</dbReference>
<sequence length="195" mass="20910">MRIRTLCVFCGSSTGSRPGYAVVARELGRWMAGHGIRLVYGGGKVGLMGIVADAVLDAGGQVTGVIPDFLKAKEVAHPGLSELIVTGTMHERKARMAQMADAFVALPGGFGTFDELFEILTWAQLSLHGKPVALFNAEGFYDPLMALARHGVNEGFIQPGNLEQFALVDSLGALESYLSTHVPRTVHKWNDLSKA</sequence>
<proteinExistence type="inferred from homology"/>
<keyword evidence="5" id="KW-1185">Reference proteome</keyword>